<keyword evidence="13 14" id="KW-0464">Manganese</keyword>
<evidence type="ECO:0000256" key="4">
    <source>
        <dbReference type="ARBA" id="ARBA00004496"/>
    </source>
</evidence>
<dbReference type="PANTHER" id="PTHR10954">
    <property type="entry name" value="RIBONUCLEASE H2 SUBUNIT A"/>
    <property type="match status" value="1"/>
</dbReference>
<evidence type="ECO:0000256" key="9">
    <source>
        <dbReference type="ARBA" id="ARBA00022722"/>
    </source>
</evidence>
<evidence type="ECO:0000313" key="19">
    <source>
        <dbReference type="Proteomes" id="UP000230056"/>
    </source>
</evidence>
<evidence type="ECO:0000256" key="8">
    <source>
        <dbReference type="ARBA" id="ARBA00022490"/>
    </source>
</evidence>
<dbReference type="InterPro" id="IPR022898">
    <property type="entry name" value="RNase_HII"/>
</dbReference>
<dbReference type="FunFam" id="3.30.420.10:FF:000078">
    <property type="entry name" value="Ribonuclease HII"/>
    <property type="match status" value="1"/>
</dbReference>
<name>A0A2D3NY79_9FUSO</name>
<keyword evidence="8 14" id="KW-0963">Cytoplasm</keyword>
<feature type="binding site" evidence="14 15">
    <location>
        <position position="25"/>
    </location>
    <ligand>
        <name>a divalent metal cation</name>
        <dbReference type="ChEBI" id="CHEBI:60240"/>
    </ligand>
</feature>
<dbReference type="HAMAP" id="MF_00052_B">
    <property type="entry name" value="RNase_HII_B"/>
    <property type="match status" value="1"/>
</dbReference>
<evidence type="ECO:0000256" key="7">
    <source>
        <dbReference type="ARBA" id="ARBA00019179"/>
    </source>
</evidence>
<dbReference type="Gene3D" id="3.30.420.10">
    <property type="entry name" value="Ribonuclease H-like superfamily/Ribonuclease H"/>
    <property type="match status" value="1"/>
</dbReference>
<evidence type="ECO:0000256" key="2">
    <source>
        <dbReference type="ARBA" id="ARBA00001946"/>
    </source>
</evidence>
<comment type="cofactor">
    <cofactor evidence="2">
        <name>Mg(2+)</name>
        <dbReference type="ChEBI" id="CHEBI:18420"/>
    </cofactor>
</comment>
<dbReference type="InterPro" id="IPR001352">
    <property type="entry name" value="RNase_HII/HIII"/>
</dbReference>
<dbReference type="Proteomes" id="UP000230056">
    <property type="component" value="Chromosome"/>
</dbReference>
<evidence type="ECO:0000256" key="13">
    <source>
        <dbReference type="ARBA" id="ARBA00023211"/>
    </source>
</evidence>
<evidence type="ECO:0000256" key="10">
    <source>
        <dbReference type="ARBA" id="ARBA00022723"/>
    </source>
</evidence>
<dbReference type="NCBIfam" id="NF000595">
    <property type="entry name" value="PRK00015.1-3"/>
    <property type="match status" value="1"/>
</dbReference>
<dbReference type="PROSITE" id="PS51975">
    <property type="entry name" value="RNASE_H_2"/>
    <property type="match status" value="1"/>
</dbReference>
<evidence type="ECO:0000259" key="17">
    <source>
        <dbReference type="PROSITE" id="PS51975"/>
    </source>
</evidence>
<evidence type="ECO:0000256" key="14">
    <source>
        <dbReference type="HAMAP-Rule" id="MF_00052"/>
    </source>
</evidence>
<dbReference type="GO" id="GO:0032299">
    <property type="term" value="C:ribonuclease H2 complex"/>
    <property type="evidence" value="ECO:0007669"/>
    <property type="project" value="TreeGrafter"/>
</dbReference>
<dbReference type="InterPro" id="IPR012337">
    <property type="entry name" value="RNaseH-like_sf"/>
</dbReference>
<dbReference type="InterPro" id="IPR036397">
    <property type="entry name" value="RNaseH_sf"/>
</dbReference>
<proteinExistence type="inferred from homology"/>
<comment type="function">
    <text evidence="3 14 16">Endonuclease that specifically degrades the RNA of RNA-DNA hybrids.</text>
</comment>
<evidence type="ECO:0000256" key="1">
    <source>
        <dbReference type="ARBA" id="ARBA00000077"/>
    </source>
</evidence>
<feature type="binding site" evidence="14 15">
    <location>
        <position position="122"/>
    </location>
    <ligand>
        <name>a divalent metal cation</name>
        <dbReference type="ChEBI" id="CHEBI:60240"/>
    </ligand>
</feature>
<dbReference type="GO" id="GO:0003723">
    <property type="term" value="F:RNA binding"/>
    <property type="evidence" value="ECO:0007669"/>
    <property type="project" value="UniProtKB-UniRule"/>
</dbReference>
<dbReference type="GO" id="GO:0043137">
    <property type="term" value="P:DNA replication, removal of RNA primer"/>
    <property type="evidence" value="ECO:0007669"/>
    <property type="project" value="TreeGrafter"/>
</dbReference>
<evidence type="ECO:0000256" key="6">
    <source>
        <dbReference type="ARBA" id="ARBA00012180"/>
    </source>
</evidence>
<organism evidence="18 19">
    <name type="scientific">Fusobacterium pseudoperiodonticum</name>
    <dbReference type="NCBI Taxonomy" id="2663009"/>
    <lineage>
        <taxon>Bacteria</taxon>
        <taxon>Fusobacteriati</taxon>
        <taxon>Fusobacteriota</taxon>
        <taxon>Fusobacteriia</taxon>
        <taxon>Fusobacteriales</taxon>
        <taxon>Fusobacteriaceae</taxon>
        <taxon>Fusobacterium</taxon>
    </lineage>
</organism>
<dbReference type="Pfam" id="PF01351">
    <property type="entry name" value="RNase_HII"/>
    <property type="match status" value="1"/>
</dbReference>
<feature type="binding site" evidence="14 15">
    <location>
        <position position="26"/>
    </location>
    <ligand>
        <name>a divalent metal cation</name>
        <dbReference type="ChEBI" id="CHEBI:60240"/>
    </ligand>
</feature>
<dbReference type="AlphaFoldDB" id="A0A2D3NY79"/>
<feature type="domain" description="RNase H type-2" evidence="17">
    <location>
        <begin position="19"/>
        <end position="215"/>
    </location>
</feature>
<comment type="subcellular location">
    <subcellularLocation>
        <location evidence="4 14">Cytoplasm</location>
    </subcellularLocation>
</comment>
<evidence type="ECO:0000256" key="16">
    <source>
        <dbReference type="RuleBase" id="RU003515"/>
    </source>
</evidence>
<keyword evidence="9 14" id="KW-0540">Nuclease</keyword>
<dbReference type="GO" id="GO:0006298">
    <property type="term" value="P:mismatch repair"/>
    <property type="evidence" value="ECO:0007669"/>
    <property type="project" value="TreeGrafter"/>
</dbReference>
<dbReference type="InterPro" id="IPR024567">
    <property type="entry name" value="RNase_HII/HIII_dom"/>
</dbReference>
<sequence>MNMEALMDNPLYLYDLEYKNVIGVDEAGRGPLAGPVVAAAVILKQYSEELDEINDSKKLTEKKREKLYDIILNNFNVAVGIASVEEIDKLNILNADFLAMRRALKDLEKFHEAKKDYIVLVDGNLKIKGYEGKQLPIVKGDAKSLSIAAASIIAKVTRDRIMKDLGLKYPDYDFEKNKGYGTKKHVEAIKTKGVLKNVHRKVFLRKILDETKDEPKEVQLRIL</sequence>
<evidence type="ECO:0000313" key="18">
    <source>
        <dbReference type="EMBL" id="ATV60361.1"/>
    </source>
</evidence>
<dbReference type="GO" id="GO:0005737">
    <property type="term" value="C:cytoplasm"/>
    <property type="evidence" value="ECO:0007669"/>
    <property type="project" value="UniProtKB-SubCell"/>
</dbReference>
<evidence type="ECO:0000256" key="15">
    <source>
        <dbReference type="PROSITE-ProRule" id="PRU01319"/>
    </source>
</evidence>
<keyword evidence="11 14" id="KW-0255">Endonuclease</keyword>
<evidence type="ECO:0000256" key="12">
    <source>
        <dbReference type="ARBA" id="ARBA00022801"/>
    </source>
</evidence>
<comment type="catalytic activity">
    <reaction evidence="1 14 15 16">
        <text>Endonucleolytic cleavage to 5'-phosphomonoester.</text>
        <dbReference type="EC" id="3.1.26.4"/>
    </reaction>
</comment>
<dbReference type="GO" id="GO:0030145">
    <property type="term" value="F:manganese ion binding"/>
    <property type="evidence" value="ECO:0007669"/>
    <property type="project" value="UniProtKB-UniRule"/>
</dbReference>
<gene>
    <name evidence="14" type="primary">rnhB</name>
    <name evidence="18" type="ORF">CTM72_05945</name>
</gene>
<comment type="similarity">
    <text evidence="5 14 16">Belongs to the RNase HII family.</text>
</comment>
<evidence type="ECO:0000256" key="3">
    <source>
        <dbReference type="ARBA" id="ARBA00004065"/>
    </source>
</evidence>
<dbReference type="EMBL" id="CP024699">
    <property type="protein sequence ID" value="ATV60361.1"/>
    <property type="molecule type" value="Genomic_DNA"/>
</dbReference>
<evidence type="ECO:0000256" key="5">
    <source>
        <dbReference type="ARBA" id="ARBA00007383"/>
    </source>
</evidence>
<accession>A0A2D3NY79</accession>
<dbReference type="PANTHER" id="PTHR10954:SF18">
    <property type="entry name" value="RIBONUCLEASE HII"/>
    <property type="match status" value="1"/>
</dbReference>
<keyword evidence="12 14" id="KW-0378">Hydrolase</keyword>
<dbReference type="SUPFAM" id="SSF53098">
    <property type="entry name" value="Ribonuclease H-like"/>
    <property type="match status" value="1"/>
</dbReference>
<keyword evidence="10 14" id="KW-0479">Metal-binding</keyword>
<dbReference type="EC" id="3.1.26.4" evidence="6 14"/>
<evidence type="ECO:0000256" key="11">
    <source>
        <dbReference type="ARBA" id="ARBA00022759"/>
    </source>
</evidence>
<reference evidence="18 19" key="1">
    <citation type="submission" date="2017-11" db="EMBL/GenBank/DDBJ databases">
        <title>Genome sequencing of Fusobacterium periodonticum KCOM 1261.</title>
        <authorList>
            <person name="Kook J.-K."/>
            <person name="Park S.-N."/>
            <person name="Lim Y.K."/>
        </authorList>
    </citation>
    <scope>NUCLEOTIDE SEQUENCE [LARGE SCALE GENOMIC DNA]</scope>
    <source>
        <strain evidence="18 19">KCOM 1261</strain>
    </source>
</reference>
<dbReference type="GO" id="GO:0004523">
    <property type="term" value="F:RNA-DNA hybrid ribonuclease activity"/>
    <property type="evidence" value="ECO:0007669"/>
    <property type="project" value="UniProtKB-UniRule"/>
</dbReference>
<dbReference type="CDD" id="cd07182">
    <property type="entry name" value="RNase_HII_bacteria_HII_like"/>
    <property type="match status" value="1"/>
</dbReference>
<protein>
    <recommendedName>
        <fullName evidence="7 14">Ribonuclease HII</fullName>
        <shortName evidence="14">RNase HII</shortName>
        <ecNumber evidence="6 14">3.1.26.4</ecNumber>
    </recommendedName>
</protein>
<comment type="cofactor">
    <cofactor evidence="14 15">
        <name>Mn(2+)</name>
        <dbReference type="ChEBI" id="CHEBI:29035"/>
    </cofactor>
    <cofactor evidence="14 15">
        <name>Mg(2+)</name>
        <dbReference type="ChEBI" id="CHEBI:18420"/>
    </cofactor>
    <text evidence="14 15">Manganese or magnesium. Binds 1 divalent metal ion per monomer in the absence of substrate. May bind a second metal ion after substrate binding.</text>
</comment>